<dbReference type="InterPro" id="IPR050204">
    <property type="entry name" value="AraC_XylS_family_regulators"/>
</dbReference>
<protein>
    <submittedName>
        <fullName evidence="6">Transcriptional regulator</fullName>
    </submittedName>
</protein>
<keyword evidence="2" id="KW-0238">DNA-binding</keyword>
<name>A0P0M8_ROSAI</name>
<dbReference type="Pfam" id="PF12833">
    <property type="entry name" value="HTH_18"/>
    <property type="match status" value="1"/>
</dbReference>
<feature type="region of interest" description="Disordered" evidence="4">
    <location>
        <begin position="1"/>
        <end position="26"/>
    </location>
</feature>
<evidence type="ECO:0000256" key="2">
    <source>
        <dbReference type="ARBA" id="ARBA00023125"/>
    </source>
</evidence>
<evidence type="ECO:0000259" key="5">
    <source>
        <dbReference type="PROSITE" id="PS01124"/>
    </source>
</evidence>
<evidence type="ECO:0000256" key="3">
    <source>
        <dbReference type="ARBA" id="ARBA00023163"/>
    </source>
</evidence>
<evidence type="ECO:0000313" key="7">
    <source>
        <dbReference type="Proteomes" id="UP000004848"/>
    </source>
</evidence>
<dbReference type="InterPro" id="IPR009057">
    <property type="entry name" value="Homeodomain-like_sf"/>
</dbReference>
<dbReference type="Proteomes" id="UP000004848">
    <property type="component" value="Unassembled WGS sequence"/>
</dbReference>
<feature type="domain" description="HTH araC/xylS-type" evidence="5">
    <location>
        <begin position="241"/>
        <end position="340"/>
    </location>
</feature>
<keyword evidence="3" id="KW-0804">Transcription</keyword>
<dbReference type="eggNOG" id="COG2207">
    <property type="taxonomic scope" value="Bacteria"/>
</dbReference>
<evidence type="ECO:0000256" key="4">
    <source>
        <dbReference type="SAM" id="MobiDB-lite"/>
    </source>
</evidence>
<dbReference type="PANTHER" id="PTHR46796">
    <property type="entry name" value="HTH-TYPE TRANSCRIPTIONAL ACTIVATOR RHAS-RELATED"/>
    <property type="match status" value="1"/>
</dbReference>
<evidence type="ECO:0000256" key="1">
    <source>
        <dbReference type="ARBA" id="ARBA00023015"/>
    </source>
</evidence>
<dbReference type="SUPFAM" id="SSF46689">
    <property type="entry name" value="Homeodomain-like"/>
    <property type="match status" value="1"/>
</dbReference>
<dbReference type="Gene3D" id="1.10.10.60">
    <property type="entry name" value="Homeodomain-like"/>
    <property type="match status" value="1"/>
</dbReference>
<organism evidence="6 7">
    <name type="scientific">Roseibium aggregatum (strain ATCC 25650 / DSM 13394 / JCM 20685 / NBRC 16684 / NCIMB 2208 / IAM 12614 / B1)</name>
    <name type="common">Stappia aggregata</name>
    <dbReference type="NCBI Taxonomy" id="384765"/>
    <lineage>
        <taxon>Bacteria</taxon>
        <taxon>Pseudomonadati</taxon>
        <taxon>Pseudomonadota</taxon>
        <taxon>Alphaproteobacteria</taxon>
        <taxon>Hyphomicrobiales</taxon>
        <taxon>Stappiaceae</taxon>
        <taxon>Roseibium</taxon>
    </lineage>
</organism>
<dbReference type="InterPro" id="IPR018060">
    <property type="entry name" value="HTH_AraC"/>
</dbReference>
<dbReference type="GO" id="GO:0043565">
    <property type="term" value="F:sequence-specific DNA binding"/>
    <property type="evidence" value="ECO:0007669"/>
    <property type="project" value="InterPro"/>
</dbReference>
<reference evidence="6 7" key="1">
    <citation type="submission" date="2006-05" db="EMBL/GenBank/DDBJ databases">
        <authorList>
            <person name="King G."/>
            <person name="Ferriera S."/>
            <person name="Johnson J."/>
            <person name="Kravitz S."/>
            <person name="Beeson K."/>
            <person name="Sutton G."/>
            <person name="Rogers Y.-H."/>
            <person name="Friedman R."/>
            <person name="Frazier M."/>
            <person name="Venter J.C."/>
        </authorList>
    </citation>
    <scope>NUCLEOTIDE SEQUENCE [LARGE SCALE GENOMIC DNA]</scope>
    <source>
        <strain evidence="7">ATCC 25650 / DSM 13394 / JCM 20685 / NBRC 16684 / NCIMB 2208 / IAM 12614 / B1</strain>
    </source>
</reference>
<evidence type="ECO:0000313" key="6">
    <source>
        <dbReference type="EMBL" id="EAV41342.1"/>
    </source>
</evidence>
<gene>
    <name evidence="6" type="ORF">SIAM614_01089</name>
</gene>
<accession>A0P0M8</accession>
<dbReference type="PROSITE" id="PS01124">
    <property type="entry name" value="HTH_ARAC_FAMILY_2"/>
    <property type="match status" value="1"/>
</dbReference>
<dbReference type="EMBL" id="AAUW01000021">
    <property type="protein sequence ID" value="EAV41342.1"/>
    <property type="molecule type" value="Genomic_DNA"/>
</dbReference>
<dbReference type="SMART" id="SM00342">
    <property type="entry name" value="HTH_ARAC"/>
    <property type="match status" value="1"/>
</dbReference>
<comment type="caution">
    <text evidence="6">The sequence shown here is derived from an EMBL/GenBank/DDBJ whole genome shotgun (WGS) entry which is preliminary data.</text>
</comment>
<sequence length="361" mass="39890">MLMRVREDPDTSGGTPSGGALAPVNRPLQPHYSWDTASLQKKEQFAFVNNEFASFGNILPADGKAPELGFRNSGKAYVLGNTPFIRFQSEAFRLRPRSRIHATVLDCTAWILSVPLQGTARYVSNGTFLRQNPGHVLISEPSRSIYGRIMDCDFLVLLLDEKEMTGLGSLLTNGDSCANGKMIHPLLGHYFTALASTIETIESREAQSIAEATIAIIRACVSKRPLDIAAAEAPLKTARLEAAQKYINANLKSPGLSSDAVLEFLNVSRRRLHDIFEQTGGVQKYIREQRLKAAYRKIIFSSGKRSVLSIAEEYCFSSGANFSRAFKYQFGMTPSDLCDQAGRTGVSSFERWLLELRHQGS</sequence>
<dbReference type="GO" id="GO:0003700">
    <property type="term" value="F:DNA-binding transcription factor activity"/>
    <property type="evidence" value="ECO:0007669"/>
    <property type="project" value="InterPro"/>
</dbReference>
<keyword evidence="1" id="KW-0805">Transcription regulation</keyword>
<dbReference type="AlphaFoldDB" id="A0P0M8"/>
<proteinExistence type="predicted"/>